<organism evidence="7 8">
    <name type="scientific">Cytobacillus dafuensis</name>
    <name type="common">Bacillus dafuensis</name>
    <dbReference type="NCBI Taxonomy" id="1742359"/>
    <lineage>
        <taxon>Bacteria</taxon>
        <taxon>Bacillati</taxon>
        <taxon>Bacillota</taxon>
        <taxon>Bacilli</taxon>
        <taxon>Bacillales</taxon>
        <taxon>Bacillaceae</taxon>
        <taxon>Cytobacillus</taxon>
    </lineage>
</organism>
<dbReference type="EMBL" id="CP042593">
    <property type="protein sequence ID" value="QED46119.1"/>
    <property type="molecule type" value="Genomic_DNA"/>
</dbReference>
<protein>
    <submittedName>
        <fullName evidence="7">Sigma-54-dependent Fis family transcriptional regulator</fullName>
    </submittedName>
</protein>
<keyword evidence="3" id="KW-0805">Transcription regulation</keyword>
<dbReference type="PROSITE" id="PS00675">
    <property type="entry name" value="SIGMA54_INTERACT_1"/>
    <property type="match status" value="1"/>
</dbReference>
<dbReference type="PANTHER" id="PTHR32071">
    <property type="entry name" value="TRANSCRIPTIONAL REGULATORY PROTEIN"/>
    <property type="match status" value="1"/>
</dbReference>
<name>A0A5B8Z3D2_CYTDA</name>
<dbReference type="PRINTS" id="PR01590">
    <property type="entry name" value="HTHFIS"/>
</dbReference>
<evidence type="ECO:0000256" key="3">
    <source>
        <dbReference type="ARBA" id="ARBA00023015"/>
    </source>
</evidence>
<gene>
    <name evidence="7" type="ORF">FSZ17_01715</name>
</gene>
<evidence type="ECO:0000313" key="7">
    <source>
        <dbReference type="EMBL" id="QED46119.1"/>
    </source>
</evidence>
<feature type="domain" description="Sigma-54 factor interaction" evidence="6">
    <location>
        <begin position="285"/>
        <end position="510"/>
    </location>
</feature>
<sequence>MSPVNFLNQRKIIDLSWKRCHSFGLSPTDSINDFSLMEKDLQEVIKKNEYLIKHSTYILEKLYPTFQSSGLVTVIVDKNGTILHKMGKLDIEESFEYMSVGSNWSEEIKGTNAIGLVIHEKKPIITHAEHHFFVTNHFLTCAASPIYSPTGEFIGAVNISARKELYHPLTISLASIIAEAVQNRLLLEHKNHEKLLTLKEIDHTTNLFSYPLLTLDEDKKIIRANQTARQLLGDDCIGKEFHAKQGNLVEILSDQTNKIFRSIVSLHKTNQKFSQDIKLYTTHDIIGSCESIVRVKKVVNKASFSDYPIIIYGESGTGKELIAQSLHTAGPRKMKPFIALNCSAIPESLIESELFGYERGAFTGAKREGAPGKFETADGGTIFLDEIGDMPLKAQAVLLRVLQEKIVTRIGGSIVRFIDTRVIAATNKNLREEVQAGRFREDLYYRLKGIFITLPPLRNRTDIIELAEHFITELETPSKTLSEEAKQKLISYLWPGNIRELKSVLMQASFFAEGNEIKGEDLHFEDEYELQLNRKDSEEKIPLSLNNTEKAAILKALQSVEWNISKAANILQISRNTLYLKIKKYNLEK</sequence>
<dbReference type="PANTHER" id="PTHR32071:SF57">
    <property type="entry name" value="C4-DICARBOXYLATE TRANSPORT TRANSCRIPTIONAL REGULATORY PROTEIN DCTD"/>
    <property type="match status" value="1"/>
</dbReference>
<dbReference type="SMART" id="SM00382">
    <property type="entry name" value="AAA"/>
    <property type="match status" value="1"/>
</dbReference>
<dbReference type="InterPro" id="IPR027417">
    <property type="entry name" value="P-loop_NTPase"/>
</dbReference>
<evidence type="ECO:0000256" key="4">
    <source>
        <dbReference type="ARBA" id="ARBA00023125"/>
    </source>
</evidence>
<dbReference type="PROSITE" id="PS50045">
    <property type="entry name" value="SIGMA54_INTERACT_4"/>
    <property type="match status" value="1"/>
</dbReference>
<dbReference type="InterPro" id="IPR002078">
    <property type="entry name" value="Sigma_54_int"/>
</dbReference>
<dbReference type="FunFam" id="3.40.50.300:FF:000006">
    <property type="entry name" value="DNA-binding transcriptional regulator NtrC"/>
    <property type="match status" value="1"/>
</dbReference>
<dbReference type="AlphaFoldDB" id="A0A5B8Z3D2"/>
<dbReference type="SUPFAM" id="SSF46689">
    <property type="entry name" value="Homeodomain-like"/>
    <property type="match status" value="1"/>
</dbReference>
<keyword evidence="5" id="KW-0804">Transcription</keyword>
<dbReference type="OrthoDB" id="9771372at2"/>
<dbReference type="KEGG" id="bda:FSZ17_01715"/>
<evidence type="ECO:0000313" key="8">
    <source>
        <dbReference type="Proteomes" id="UP000321555"/>
    </source>
</evidence>
<evidence type="ECO:0000256" key="1">
    <source>
        <dbReference type="ARBA" id="ARBA00022741"/>
    </source>
</evidence>
<keyword evidence="4" id="KW-0238">DNA-binding</keyword>
<dbReference type="GO" id="GO:0005524">
    <property type="term" value="F:ATP binding"/>
    <property type="evidence" value="ECO:0007669"/>
    <property type="project" value="UniProtKB-KW"/>
</dbReference>
<dbReference type="GO" id="GO:0006355">
    <property type="term" value="P:regulation of DNA-templated transcription"/>
    <property type="evidence" value="ECO:0007669"/>
    <property type="project" value="InterPro"/>
</dbReference>
<accession>A0A5B8Z3D2</accession>
<dbReference type="SUPFAM" id="SSF52540">
    <property type="entry name" value="P-loop containing nucleoside triphosphate hydrolases"/>
    <property type="match status" value="1"/>
</dbReference>
<dbReference type="GO" id="GO:0043565">
    <property type="term" value="F:sequence-specific DNA binding"/>
    <property type="evidence" value="ECO:0007669"/>
    <property type="project" value="InterPro"/>
</dbReference>
<dbReference type="Gene3D" id="3.30.450.40">
    <property type="match status" value="1"/>
</dbReference>
<dbReference type="CDD" id="cd00009">
    <property type="entry name" value="AAA"/>
    <property type="match status" value="1"/>
</dbReference>
<dbReference type="Pfam" id="PF00158">
    <property type="entry name" value="Sigma54_activat"/>
    <property type="match status" value="1"/>
</dbReference>
<dbReference type="InterPro" id="IPR029016">
    <property type="entry name" value="GAF-like_dom_sf"/>
</dbReference>
<dbReference type="Pfam" id="PF25601">
    <property type="entry name" value="AAA_lid_14"/>
    <property type="match status" value="1"/>
</dbReference>
<proteinExistence type="predicted"/>
<keyword evidence="8" id="KW-1185">Reference proteome</keyword>
<reference evidence="8" key="1">
    <citation type="submission" date="2019-08" db="EMBL/GenBank/DDBJ databases">
        <authorList>
            <person name="Zheng X."/>
        </authorList>
    </citation>
    <scope>NUCLEOTIDE SEQUENCE [LARGE SCALE GENOMIC DNA]</scope>
    <source>
        <strain evidence="8">FJAT-25496</strain>
    </source>
</reference>
<dbReference type="InterPro" id="IPR002197">
    <property type="entry name" value="HTH_Fis"/>
</dbReference>
<dbReference type="InterPro" id="IPR003593">
    <property type="entry name" value="AAA+_ATPase"/>
</dbReference>
<dbReference type="Proteomes" id="UP000321555">
    <property type="component" value="Chromosome"/>
</dbReference>
<dbReference type="InterPro" id="IPR025943">
    <property type="entry name" value="Sigma_54_int_dom_ATP-bd_2"/>
</dbReference>
<dbReference type="STRING" id="1742359.GCA_001439625_01133"/>
<keyword evidence="1" id="KW-0547">Nucleotide-binding</keyword>
<evidence type="ECO:0000256" key="2">
    <source>
        <dbReference type="ARBA" id="ARBA00022840"/>
    </source>
</evidence>
<dbReference type="Pfam" id="PF02954">
    <property type="entry name" value="HTH_8"/>
    <property type="match status" value="1"/>
</dbReference>
<evidence type="ECO:0000256" key="5">
    <source>
        <dbReference type="ARBA" id="ARBA00023163"/>
    </source>
</evidence>
<dbReference type="Gene3D" id="1.10.10.60">
    <property type="entry name" value="Homeodomain-like"/>
    <property type="match status" value="1"/>
</dbReference>
<dbReference type="InterPro" id="IPR058031">
    <property type="entry name" value="AAA_lid_NorR"/>
</dbReference>
<dbReference type="RefSeq" id="WP_057776177.1">
    <property type="nucleotide sequence ID" value="NZ_CP042593.1"/>
</dbReference>
<dbReference type="Gene3D" id="3.40.50.300">
    <property type="entry name" value="P-loop containing nucleotide triphosphate hydrolases"/>
    <property type="match status" value="1"/>
</dbReference>
<dbReference type="InterPro" id="IPR009057">
    <property type="entry name" value="Homeodomain-like_sf"/>
</dbReference>
<dbReference type="Gene3D" id="1.10.8.60">
    <property type="match status" value="1"/>
</dbReference>
<dbReference type="PROSITE" id="PS00676">
    <property type="entry name" value="SIGMA54_INTERACT_2"/>
    <property type="match status" value="1"/>
</dbReference>
<keyword evidence="2" id="KW-0067">ATP-binding</keyword>
<evidence type="ECO:0000259" key="6">
    <source>
        <dbReference type="PROSITE" id="PS50045"/>
    </source>
</evidence>
<dbReference type="InterPro" id="IPR025662">
    <property type="entry name" value="Sigma_54_int_dom_ATP-bd_1"/>
</dbReference>
<dbReference type="Pfam" id="PF01590">
    <property type="entry name" value="GAF"/>
    <property type="match status" value="1"/>
</dbReference>
<dbReference type="InterPro" id="IPR003018">
    <property type="entry name" value="GAF"/>
</dbReference>